<dbReference type="PROSITE" id="PS00109">
    <property type="entry name" value="PROTEIN_KINASE_TYR"/>
    <property type="match status" value="1"/>
</dbReference>
<dbReference type="OrthoDB" id="5979581at2759"/>
<feature type="transmembrane region" description="Helical" evidence="16">
    <location>
        <begin position="122"/>
        <end position="144"/>
    </location>
</feature>
<dbReference type="AlphaFoldDB" id="A0A4U0XTZ8"/>
<dbReference type="PANTHER" id="PTHR33048:SF47">
    <property type="entry name" value="INTEGRAL MEMBRANE PROTEIN-RELATED"/>
    <property type="match status" value="1"/>
</dbReference>
<feature type="transmembrane region" description="Helical" evidence="16">
    <location>
        <begin position="45"/>
        <end position="68"/>
    </location>
</feature>
<feature type="transmembrane region" description="Helical" evidence="16">
    <location>
        <begin position="203"/>
        <end position="222"/>
    </location>
</feature>
<evidence type="ECO:0000256" key="2">
    <source>
        <dbReference type="ARBA" id="ARBA00004141"/>
    </source>
</evidence>
<feature type="transmembrane region" description="Helical" evidence="16">
    <location>
        <begin position="88"/>
        <end position="110"/>
    </location>
</feature>
<keyword evidence="8 16" id="KW-1133">Transmembrane helix</keyword>
<evidence type="ECO:0000313" key="18">
    <source>
        <dbReference type="EMBL" id="TKA79218.1"/>
    </source>
</evidence>
<keyword evidence="9 16" id="KW-0472">Membrane</keyword>
<proteinExistence type="inferred from homology"/>
<dbReference type="InterPro" id="IPR000719">
    <property type="entry name" value="Prot_kinase_dom"/>
</dbReference>
<dbReference type="PANTHER" id="PTHR33048">
    <property type="entry name" value="PTH11-LIKE INTEGRAL MEMBRANE PROTEIN (AFU_ORTHOLOGUE AFUA_5G11245)"/>
    <property type="match status" value="1"/>
</dbReference>
<evidence type="ECO:0000256" key="13">
    <source>
        <dbReference type="ARBA" id="ARBA00047899"/>
    </source>
</evidence>
<dbReference type="InterPro" id="IPR008266">
    <property type="entry name" value="Tyr_kinase_AS"/>
</dbReference>
<dbReference type="GO" id="GO:0005524">
    <property type="term" value="F:ATP binding"/>
    <property type="evidence" value="ECO:0007669"/>
    <property type="project" value="InterPro"/>
</dbReference>
<feature type="region of interest" description="Disordered" evidence="15">
    <location>
        <begin position="285"/>
        <end position="311"/>
    </location>
</feature>
<reference evidence="18 19" key="1">
    <citation type="submission" date="2017-03" db="EMBL/GenBank/DDBJ databases">
        <title>Genomes of endolithic fungi from Antarctica.</title>
        <authorList>
            <person name="Coleine C."/>
            <person name="Masonjones S."/>
            <person name="Stajich J.E."/>
        </authorList>
    </citation>
    <scope>NUCLEOTIDE SEQUENCE [LARGE SCALE GENOMIC DNA]</scope>
    <source>
        <strain evidence="18 19">CCFEE 5184</strain>
    </source>
</reference>
<evidence type="ECO:0000256" key="3">
    <source>
        <dbReference type="ARBA" id="ARBA00011534"/>
    </source>
</evidence>
<keyword evidence="7 16" id="KW-0812">Transmembrane</keyword>
<evidence type="ECO:0000313" key="19">
    <source>
        <dbReference type="Proteomes" id="UP000309340"/>
    </source>
</evidence>
<gene>
    <name evidence="18" type="ORF">B0A55_03966</name>
</gene>
<dbReference type="Proteomes" id="UP000309340">
    <property type="component" value="Unassembled WGS sequence"/>
</dbReference>
<dbReference type="Gene3D" id="3.30.200.20">
    <property type="entry name" value="Phosphorylase Kinase, domain 1"/>
    <property type="match status" value="1"/>
</dbReference>
<dbReference type="EC" id="2.7.11.1" evidence="4"/>
<feature type="transmembrane region" description="Helical" evidence="16">
    <location>
        <begin position="172"/>
        <end position="191"/>
    </location>
</feature>
<dbReference type="EMBL" id="NAJQ01000095">
    <property type="protein sequence ID" value="TKA79218.1"/>
    <property type="molecule type" value="Genomic_DNA"/>
</dbReference>
<evidence type="ECO:0000256" key="8">
    <source>
        <dbReference type="ARBA" id="ARBA00022989"/>
    </source>
</evidence>
<dbReference type="STRING" id="329884.A0A4U0XTZ8"/>
<comment type="function">
    <text evidence="1">Component of the EKC/KEOPS complex that is required for the formation of a threonylcarbamoyl group on adenosine at position 37 (t(6)A37) in tRNAs that read codons beginning with adenine. The complex is probably involved in the transfer of the threonylcarbamoyl moiety of threonylcarbamoyl-AMP (TC-AMP) to the N6 group of A37. BUD32 has ATPase activity in the context of the EKC/KEOPS complex and likely plays a supporting role to the catalytic subunit KAE1. The EKC/KEOPS complex also promotes both telomere uncapping and telomere elongation. The complex is required for efficient recruitment of transcriptional coactivators.</text>
</comment>
<evidence type="ECO:0000256" key="5">
    <source>
        <dbReference type="ARBA" id="ARBA00013948"/>
    </source>
</evidence>
<evidence type="ECO:0000256" key="6">
    <source>
        <dbReference type="ARBA" id="ARBA00019973"/>
    </source>
</evidence>
<dbReference type="InterPro" id="IPR011009">
    <property type="entry name" value="Kinase-like_dom_sf"/>
</dbReference>
<comment type="subcellular location">
    <subcellularLocation>
        <location evidence="2">Membrane</location>
        <topology evidence="2">Multi-pass membrane protein</topology>
    </subcellularLocation>
</comment>
<evidence type="ECO:0000259" key="17">
    <source>
        <dbReference type="PROSITE" id="PS50011"/>
    </source>
</evidence>
<evidence type="ECO:0000256" key="7">
    <source>
        <dbReference type="ARBA" id="ARBA00022692"/>
    </source>
</evidence>
<dbReference type="InterPro" id="IPR049326">
    <property type="entry name" value="Rhodopsin_dom_fungi"/>
</dbReference>
<feature type="compositionally biased region" description="Polar residues" evidence="15">
    <location>
        <begin position="295"/>
        <end position="309"/>
    </location>
</feature>
<evidence type="ECO:0000256" key="9">
    <source>
        <dbReference type="ARBA" id="ARBA00023136"/>
    </source>
</evidence>
<evidence type="ECO:0000256" key="11">
    <source>
        <dbReference type="ARBA" id="ARBA00033194"/>
    </source>
</evidence>
<accession>A0A4U0XTZ8</accession>
<dbReference type="GO" id="GO:0016020">
    <property type="term" value="C:membrane"/>
    <property type="evidence" value="ECO:0007669"/>
    <property type="project" value="UniProtKB-SubCell"/>
</dbReference>
<comment type="catalytic activity">
    <reaction evidence="14">
        <text>L-seryl-[protein] + ATP = O-phospho-L-seryl-[protein] + ADP + H(+)</text>
        <dbReference type="Rhea" id="RHEA:17989"/>
        <dbReference type="Rhea" id="RHEA-COMP:9863"/>
        <dbReference type="Rhea" id="RHEA-COMP:11604"/>
        <dbReference type="ChEBI" id="CHEBI:15378"/>
        <dbReference type="ChEBI" id="CHEBI:29999"/>
        <dbReference type="ChEBI" id="CHEBI:30616"/>
        <dbReference type="ChEBI" id="CHEBI:83421"/>
        <dbReference type="ChEBI" id="CHEBI:456216"/>
        <dbReference type="EC" id="2.7.11.1"/>
    </reaction>
</comment>
<dbReference type="InterPro" id="IPR052337">
    <property type="entry name" value="SAT4-like"/>
</dbReference>
<evidence type="ECO:0000256" key="16">
    <source>
        <dbReference type="SAM" id="Phobius"/>
    </source>
</evidence>
<protein>
    <recommendedName>
        <fullName evidence="6">EKC/KEOPS complex subunit BUD32</fullName>
        <ecNumber evidence="4">2.7.11.1</ecNumber>
    </recommendedName>
    <alternativeName>
        <fullName evidence="10 11">Atypical Serine/threonine protein kinase BUD32</fullName>
    </alternativeName>
    <alternativeName>
        <fullName evidence="5">EKC/KEOPS complex subunit bud32</fullName>
    </alternativeName>
</protein>
<evidence type="ECO:0000256" key="12">
    <source>
        <dbReference type="ARBA" id="ARBA00038359"/>
    </source>
</evidence>
<dbReference type="SUPFAM" id="SSF56112">
    <property type="entry name" value="Protein kinase-like (PK-like)"/>
    <property type="match status" value="1"/>
</dbReference>
<name>A0A4U0XTZ8_9PEZI</name>
<evidence type="ECO:0000256" key="10">
    <source>
        <dbReference type="ARBA" id="ARBA00030980"/>
    </source>
</evidence>
<dbReference type="Gene3D" id="1.10.510.10">
    <property type="entry name" value="Transferase(Phosphotransferase) domain 1"/>
    <property type="match status" value="1"/>
</dbReference>
<comment type="caution">
    <text evidence="18">The sequence shown here is derived from an EMBL/GenBank/DDBJ whole genome shotgun (WGS) entry which is preliminary data.</text>
</comment>
<evidence type="ECO:0000256" key="15">
    <source>
        <dbReference type="SAM" id="MobiDB-lite"/>
    </source>
</evidence>
<comment type="catalytic activity">
    <reaction evidence="13">
        <text>L-threonyl-[protein] + ATP = O-phospho-L-threonyl-[protein] + ADP + H(+)</text>
        <dbReference type="Rhea" id="RHEA:46608"/>
        <dbReference type="Rhea" id="RHEA-COMP:11060"/>
        <dbReference type="Rhea" id="RHEA-COMP:11605"/>
        <dbReference type="ChEBI" id="CHEBI:15378"/>
        <dbReference type="ChEBI" id="CHEBI:30013"/>
        <dbReference type="ChEBI" id="CHEBI:30616"/>
        <dbReference type="ChEBI" id="CHEBI:61977"/>
        <dbReference type="ChEBI" id="CHEBI:456216"/>
        <dbReference type="EC" id="2.7.11.1"/>
    </reaction>
</comment>
<feature type="domain" description="Protein kinase" evidence="17">
    <location>
        <begin position="345"/>
        <end position="712"/>
    </location>
</feature>
<feature type="transmembrane region" description="Helical" evidence="16">
    <location>
        <begin position="6"/>
        <end position="25"/>
    </location>
</feature>
<dbReference type="Pfam" id="PF20684">
    <property type="entry name" value="Fung_rhodopsin"/>
    <property type="match status" value="1"/>
</dbReference>
<comment type="similarity">
    <text evidence="12">Belongs to the SAT4 family.</text>
</comment>
<keyword evidence="19" id="KW-1185">Reference proteome</keyword>
<dbReference type="SMART" id="SM00220">
    <property type="entry name" value="S_TKc"/>
    <property type="match status" value="1"/>
</dbReference>
<evidence type="ECO:0000256" key="1">
    <source>
        <dbReference type="ARBA" id="ARBA00003747"/>
    </source>
</evidence>
<sequence>MGVTEVGRQVLITTCIVVVPPTLLVPARFCARIKSGAGIKEDDWFSLLALLSIWIMFALRFAAIYRAGLGHHQADLRHDQTVTFQKTFLAIQATYFLTATLNKTSILLLYKRTFGVVKRFRQAVYFMLCLTASYLIICILTSLLGCRPISYFWNKDQPGLCFNETQFFRWNGVANLLLDVVVLLLPMPMIWRLQLTIKQKLALSGIFLLGGFACLASGFRIAQFQKSRQTDPTYTTAGSIMWSIIEQTIGLDCACLPTLRPLFWSKSRRSQHELTPYNARRFTTFGTSGRRDASGISNTQSKGTPSTPCAESESAVELALDGSKHGGMTTFYHEDIHSDEAVGLYRILHKLAAGGFSTTWLARDTVGKRHHALKILKAGETAASTELRVLQQLAAIQSDDPGKHHIRDLVAHFAIKRPNGQHNNCLVTDVAGPSLNELYNVPGHGQVVEAVHFLHSQQICHGDLSLSNVLLKLGSIDDWIEEEVLERLGTPSTQKLVAAPRANPGDSAPRYVVEPAGMPDAKYLTHDAMLVDFGEAFPFGSPPKPENIGIPVMYRAPETIFESKLTLASEAWSLACLLFEIRAGNPLFTSIMGGRDEVIQQMVQMKGKLPEPWWTSWDKRATCFDEEGKPLKEWANGFPMAQEYPLEEMIADIGSTDEEAAFFGSEVSMLEAKDTKVPQDEAESMKDSLEGALKWVPEERLSISQMLRHPWITG</sequence>
<organism evidence="18 19">
    <name type="scientific">Friedmanniomyces simplex</name>
    <dbReference type="NCBI Taxonomy" id="329884"/>
    <lineage>
        <taxon>Eukaryota</taxon>
        <taxon>Fungi</taxon>
        <taxon>Dikarya</taxon>
        <taxon>Ascomycota</taxon>
        <taxon>Pezizomycotina</taxon>
        <taxon>Dothideomycetes</taxon>
        <taxon>Dothideomycetidae</taxon>
        <taxon>Mycosphaerellales</taxon>
        <taxon>Teratosphaeriaceae</taxon>
        <taxon>Friedmanniomyces</taxon>
    </lineage>
</organism>
<dbReference type="Pfam" id="PF00069">
    <property type="entry name" value="Pkinase"/>
    <property type="match status" value="1"/>
</dbReference>
<evidence type="ECO:0000256" key="4">
    <source>
        <dbReference type="ARBA" id="ARBA00012513"/>
    </source>
</evidence>
<dbReference type="GO" id="GO:0004674">
    <property type="term" value="F:protein serine/threonine kinase activity"/>
    <property type="evidence" value="ECO:0007669"/>
    <property type="project" value="UniProtKB-EC"/>
</dbReference>
<evidence type="ECO:0000256" key="14">
    <source>
        <dbReference type="ARBA" id="ARBA00048679"/>
    </source>
</evidence>
<dbReference type="PROSITE" id="PS50011">
    <property type="entry name" value="PROTEIN_KINASE_DOM"/>
    <property type="match status" value="1"/>
</dbReference>
<comment type="subunit">
    <text evidence="3">Component of the EKC/KEOPS complex composed of at least BUD32, CGI121, GON7, KAE1 and PCC1; the whole complex dimerizes.</text>
</comment>